<dbReference type="EMBL" id="KV722514">
    <property type="protein sequence ID" value="OCH86744.1"/>
    <property type="molecule type" value="Genomic_DNA"/>
</dbReference>
<accession>A0A8E2ARQ2</accession>
<dbReference type="Proteomes" id="UP000250043">
    <property type="component" value="Unassembled WGS sequence"/>
</dbReference>
<keyword evidence="1" id="KW-0812">Transmembrane</keyword>
<keyword evidence="1" id="KW-1133">Transmembrane helix</keyword>
<feature type="transmembrane region" description="Helical" evidence="1">
    <location>
        <begin position="78"/>
        <end position="97"/>
    </location>
</feature>
<dbReference type="OrthoDB" id="3265172at2759"/>
<feature type="non-terminal residue" evidence="2">
    <location>
        <position position="1"/>
    </location>
</feature>
<feature type="transmembrane region" description="Helical" evidence="1">
    <location>
        <begin position="138"/>
        <end position="158"/>
    </location>
</feature>
<keyword evidence="3" id="KW-1185">Reference proteome</keyword>
<reference evidence="2 3" key="1">
    <citation type="submission" date="2016-07" db="EMBL/GenBank/DDBJ databases">
        <title>Draft genome of the white-rot fungus Obba rivulosa 3A-2.</title>
        <authorList>
            <consortium name="DOE Joint Genome Institute"/>
            <person name="Miettinen O."/>
            <person name="Riley R."/>
            <person name="Acob R."/>
            <person name="Barry K."/>
            <person name="Cullen D."/>
            <person name="De Vries R."/>
            <person name="Hainaut M."/>
            <person name="Hatakka A."/>
            <person name="Henrissat B."/>
            <person name="Hilden K."/>
            <person name="Kuo R."/>
            <person name="Labutti K."/>
            <person name="Lipzen A."/>
            <person name="Makela M.R."/>
            <person name="Sandor L."/>
            <person name="Spatafora J.W."/>
            <person name="Grigoriev I.V."/>
            <person name="Hibbett D.S."/>
        </authorList>
    </citation>
    <scope>NUCLEOTIDE SEQUENCE [LARGE SCALE GENOMIC DNA]</scope>
    <source>
        <strain evidence="2 3">3A-2</strain>
    </source>
</reference>
<dbReference type="AlphaFoldDB" id="A0A8E2ARQ2"/>
<feature type="non-terminal residue" evidence="2">
    <location>
        <position position="159"/>
    </location>
</feature>
<sequence length="159" mass="17784">AVSTVESISRFPLAAKPVTATEQYWAARALTAEALLAARITHTNELQALTEAEQEKRSREMEAVHRLHEVRHSQLERLVVVLLGCLVIFVSVVMYTFSGSHHHAPPARYSKPSHFTIPILSPFASVVEHETSVFNAKIITILALVTACLLYACFRYWLS</sequence>
<organism evidence="2 3">
    <name type="scientific">Obba rivulosa</name>
    <dbReference type="NCBI Taxonomy" id="1052685"/>
    <lineage>
        <taxon>Eukaryota</taxon>
        <taxon>Fungi</taxon>
        <taxon>Dikarya</taxon>
        <taxon>Basidiomycota</taxon>
        <taxon>Agaricomycotina</taxon>
        <taxon>Agaricomycetes</taxon>
        <taxon>Polyporales</taxon>
        <taxon>Gelatoporiaceae</taxon>
        <taxon>Obba</taxon>
    </lineage>
</organism>
<evidence type="ECO:0000313" key="2">
    <source>
        <dbReference type="EMBL" id="OCH86744.1"/>
    </source>
</evidence>
<name>A0A8E2ARQ2_9APHY</name>
<evidence type="ECO:0000313" key="3">
    <source>
        <dbReference type="Proteomes" id="UP000250043"/>
    </source>
</evidence>
<protein>
    <submittedName>
        <fullName evidence="2">Uncharacterized protein</fullName>
    </submittedName>
</protein>
<proteinExistence type="predicted"/>
<gene>
    <name evidence="2" type="ORF">OBBRIDRAFT_714554</name>
</gene>
<evidence type="ECO:0000256" key="1">
    <source>
        <dbReference type="SAM" id="Phobius"/>
    </source>
</evidence>
<keyword evidence="1" id="KW-0472">Membrane</keyword>